<evidence type="ECO:0000256" key="4">
    <source>
        <dbReference type="ARBA" id="ARBA00005522"/>
    </source>
</evidence>
<dbReference type="GO" id="GO:0005737">
    <property type="term" value="C:cytoplasm"/>
    <property type="evidence" value="ECO:0007669"/>
    <property type="project" value="UniProtKB-SubCell"/>
</dbReference>
<dbReference type="PROSITE" id="PS50126">
    <property type="entry name" value="S1"/>
    <property type="match status" value="1"/>
</dbReference>
<dbReference type="Gene3D" id="2.40.50.140">
    <property type="entry name" value="Nucleic acid-binding proteins"/>
    <property type="match status" value="1"/>
</dbReference>
<dbReference type="InterPro" id="IPR019307">
    <property type="entry name" value="RNA-bd_AU-1/RNase_E/G"/>
</dbReference>
<gene>
    <name evidence="18" type="ORF">H4W31_008527</name>
</gene>
<dbReference type="SUPFAM" id="SSF50249">
    <property type="entry name" value="Nucleic acid-binding proteins"/>
    <property type="match status" value="1"/>
</dbReference>
<dbReference type="GO" id="GO:0008033">
    <property type="term" value="P:tRNA processing"/>
    <property type="evidence" value="ECO:0007669"/>
    <property type="project" value="UniProtKB-KW"/>
</dbReference>
<comment type="catalytic activity">
    <reaction evidence="13">
        <text>Endonucleolytic cleavage of single-stranded RNA in A- and U-rich regions.</text>
        <dbReference type="EC" id="3.1.26.12"/>
    </reaction>
</comment>
<dbReference type="PANTHER" id="PTHR30001">
    <property type="entry name" value="RIBONUCLEASE"/>
    <property type="match status" value="1"/>
</dbReference>
<keyword evidence="10" id="KW-0862">Zinc</keyword>
<comment type="similarity">
    <text evidence="4">Belongs to the RNase E/G family.</text>
</comment>
<evidence type="ECO:0000256" key="10">
    <source>
        <dbReference type="ARBA" id="ARBA00022833"/>
    </source>
</evidence>
<dbReference type="CDD" id="cd04453">
    <property type="entry name" value="S1_RNase_E"/>
    <property type="match status" value="1"/>
</dbReference>
<comment type="caution">
    <text evidence="18">The sequence shown here is derived from an EMBL/GenBank/DDBJ whole genome shotgun (WGS) entry which is preliminary data.</text>
</comment>
<dbReference type="GO" id="GO:0008995">
    <property type="term" value="F:ribonuclease E activity"/>
    <property type="evidence" value="ECO:0007669"/>
    <property type="project" value="UniProtKB-EC"/>
</dbReference>
<evidence type="ECO:0000256" key="7">
    <source>
        <dbReference type="ARBA" id="ARBA00022694"/>
    </source>
</evidence>
<evidence type="ECO:0000256" key="8">
    <source>
        <dbReference type="ARBA" id="ARBA00022723"/>
    </source>
</evidence>
<dbReference type="NCBIfam" id="TIGR00757">
    <property type="entry name" value="RNaseEG"/>
    <property type="match status" value="1"/>
</dbReference>
<dbReference type="GO" id="GO:0006364">
    <property type="term" value="P:rRNA processing"/>
    <property type="evidence" value="ECO:0007669"/>
    <property type="project" value="TreeGrafter"/>
</dbReference>
<dbReference type="SMART" id="SM00316">
    <property type="entry name" value="S1"/>
    <property type="match status" value="1"/>
</dbReference>
<evidence type="ECO:0000313" key="19">
    <source>
        <dbReference type="Proteomes" id="UP000649753"/>
    </source>
</evidence>
<feature type="compositionally biased region" description="Basic residues" evidence="16">
    <location>
        <begin position="30"/>
        <end position="39"/>
    </location>
</feature>
<evidence type="ECO:0000256" key="2">
    <source>
        <dbReference type="ARBA" id="ARBA00001947"/>
    </source>
</evidence>
<keyword evidence="9 18" id="KW-0378">Hydrolase</keyword>
<evidence type="ECO:0000259" key="17">
    <source>
        <dbReference type="PROSITE" id="PS50126"/>
    </source>
</evidence>
<feature type="compositionally biased region" description="Low complexity" evidence="16">
    <location>
        <begin position="269"/>
        <end position="278"/>
    </location>
</feature>
<dbReference type="InterPro" id="IPR003029">
    <property type="entry name" value="S1_domain"/>
</dbReference>
<comment type="cofactor">
    <cofactor evidence="2">
        <name>Zn(2+)</name>
        <dbReference type="ChEBI" id="CHEBI:29105"/>
    </cofactor>
</comment>
<evidence type="ECO:0000256" key="3">
    <source>
        <dbReference type="ARBA" id="ARBA00004496"/>
    </source>
</evidence>
<comment type="cofactor">
    <cofactor evidence="1">
        <name>Mg(2+)</name>
        <dbReference type="ChEBI" id="CHEBI:18420"/>
    </cofactor>
</comment>
<evidence type="ECO:0000256" key="13">
    <source>
        <dbReference type="ARBA" id="ARBA00050524"/>
    </source>
</evidence>
<feature type="compositionally biased region" description="Low complexity" evidence="16">
    <location>
        <begin position="184"/>
        <end position="212"/>
    </location>
</feature>
<feature type="compositionally biased region" description="Low complexity" evidence="16">
    <location>
        <begin position="153"/>
        <end position="175"/>
    </location>
</feature>
<keyword evidence="19" id="KW-1185">Reference proteome</keyword>
<evidence type="ECO:0000256" key="15">
    <source>
        <dbReference type="ARBA" id="ARBA00072999"/>
    </source>
</evidence>
<evidence type="ECO:0000256" key="11">
    <source>
        <dbReference type="ARBA" id="ARBA00022842"/>
    </source>
</evidence>
<feature type="compositionally biased region" description="Basic residues" evidence="16">
    <location>
        <begin position="340"/>
        <end position="354"/>
    </location>
</feature>
<keyword evidence="5" id="KW-0963">Cytoplasm</keyword>
<feature type="compositionally biased region" description="Basic and acidic residues" evidence="16">
    <location>
        <begin position="421"/>
        <end position="430"/>
    </location>
</feature>
<evidence type="ECO:0000256" key="14">
    <source>
        <dbReference type="ARBA" id="ARBA00066879"/>
    </source>
</evidence>
<keyword evidence="6" id="KW-0507">mRNA processing</keyword>
<dbReference type="GO" id="GO:0003723">
    <property type="term" value="F:RNA binding"/>
    <property type="evidence" value="ECO:0007669"/>
    <property type="project" value="UniProtKB-KW"/>
</dbReference>
<evidence type="ECO:0000256" key="5">
    <source>
        <dbReference type="ARBA" id="ARBA00022490"/>
    </source>
</evidence>
<dbReference type="EMBL" id="JADBEB010000001">
    <property type="protein sequence ID" value="MBE1492889.1"/>
    <property type="molecule type" value="Genomic_DNA"/>
</dbReference>
<keyword evidence="11" id="KW-0460">Magnesium</keyword>
<organism evidence="18 19">
    <name type="scientific">Plantactinospora soyae</name>
    <dbReference type="NCBI Taxonomy" id="1544732"/>
    <lineage>
        <taxon>Bacteria</taxon>
        <taxon>Bacillati</taxon>
        <taxon>Actinomycetota</taxon>
        <taxon>Actinomycetes</taxon>
        <taxon>Micromonosporales</taxon>
        <taxon>Micromonosporaceae</taxon>
        <taxon>Plantactinospora</taxon>
    </lineage>
</organism>
<evidence type="ECO:0000313" key="18">
    <source>
        <dbReference type="EMBL" id="MBE1492889.1"/>
    </source>
</evidence>
<evidence type="ECO:0000256" key="12">
    <source>
        <dbReference type="ARBA" id="ARBA00022884"/>
    </source>
</evidence>
<sequence length="1023" mass="109104">MLENEPEGGERTGAQPADAAENTGTEAPVRRVRTTRRRTSAASEPTPTGAPIEAPSTARSGSGEAADPEVLAPVAGDTEPAPKTTRRRRKATTADKKDETGLSPAEAAPIGDAGTTAGPTEGTEPGAPAAEAVPPVKVTRTRRKKAAPPPAEPAELAGAPAETTGGATVAGEPAGIRTGGGSEPTGTPTLTGGPTTGSTVGAPAATEPAAGGQSDTQLSGGDGSASVLEPADVPEEAPRGRRRRAALSAPTVLFMAPEPETPPSRAGSPVEPVAVVRPVEVEVEAETGEPAETLRRRRRGRRTTEQAAVELEAEAEAEVTTDEEALDAADLDEDDETAAARRRRRRGRRGRGRGKGTADDIDDAEDEEAATETEAEAEAEEDEDDDAEAGDGVTRRRRRRRRKGAGDTDGTADDGVHTVIKIREPRKTVDEVQGVSGSTRLEAKRQRRRDGREQRRTRPPILSESEFLARREAVDRVMAVRQRGDRTQIAVLEDGVLVEHYVTRASAGTMAGNVYLGKVQNVLPSMEAAFVDVGRGRNAVLYAGEVNWDTTGLEGRARSIEHALRSGDSVLVQVTKDPIGHKGARLTSHIALSGRHLVYVPNGNASGISRKLPDTERKRLRDILKKLVPDGAGVIVRTAAEGASEDELARDVKRLQAQWEDIQAKSAEGGAPVLLYEEPDLVIRVVRDLFNEDFRELVVQGDESYDMVESYLSHVSPDLVPRLRRHTGTGDVFAERRIDEQILKGLDRKVFLPSGGHLVIDRTEAMTVVDVNTGKYTGAGGNLEETVTRNNLEAAEEIVRQLRLRDLGGIVVIDFIDMVLESNRDLVLRRLTECLGRDRTKHQVTEITSLGLVQMTRKRIGAGLLEAFSETCDCCKGRGVIIHTEPVSEKSRPAAVDKVKAVASATSTATSSVSTGASAPTSEAPAVGTRRRGRKAAAPERVVVEATDLDDTMGYDLSRYEADIPGNDDATETEPGEPMRLAGAGDPDGIEDTGDLDAETDTTETGGGRRRARRGGTRRRTRP</sequence>
<evidence type="ECO:0000256" key="16">
    <source>
        <dbReference type="SAM" id="MobiDB-lite"/>
    </source>
</evidence>
<comment type="subcellular location">
    <subcellularLocation>
        <location evidence="3">Cytoplasm</location>
    </subcellularLocation>
</comment>
<dbReference type="EC" id="3.1.26.12" evidence="14"/>
<dbReference type="RefSeq" id="WP_192771725.1">
    <property type="nucleotide sequence ID" value="NZ_JADBEB010000001.1"/>
</dbReference>
<dbReference type="PANTHER" id="PTHR30001:SF0">
    <property type="entry name" value="RIBONUCLEASE G"/>
    <property type="match status" value="1"/>
</dbReference>
<dbReference type="InterPro" id="IPR004659">
    <property type="entry name" value="RNase_E/G"/>
</dbReference>
<feature type="domain" description="S1 motif" evidence="17">
    <location>
        <begin position="512"/>
        <end position="595"/>
    </location>
</feature>
<feature type="compositionally biased region" description="Low complexity" evidence="16">
    <location>
        <begin position="113"/>
        <end position="132"/>
    </location>
</feature>
<feature type="compositionally biased region" description="Low complexity" evidence="16">
    <location>
        <begin position="907"/>
        <end position="922"/>
    </location>
</feature>
<evidence type="ECO:0000256" key="1">
    <source>
        <dbReference type="ARBA" id="ARBA00001946"/>
    </source>
</evidence>
<feature type="compositionally biased region" description="Basic residues" evidence="16">
    <location>
        <begin position="1008"/>
        <end position="1023"/>
    </location>
</feature>
<protein>
    <recommendedName>
        <fullName evidence="15">Ribonuclease E</fullName>
        <ecNumber evidence="14">3.1.26.12</ecNumber>
    </recommendedName>
</protein>
<dbReference type="AlphaFoldDB" id="A0A927ME73"/>
<dbReference type="InterPro" id="IPR012340">
    <property type="entry name" value="NA-bd_OB-fold"/>
</dbReference>
<keyword evidence="8" id="KW-0479">Metal-binding</keyword>
<evidence type="ECO:0000256" key="6">
    <source>
        <dbReference type="ARBA" id="ARBA00022664"/>
    </source>
</evidence>
<evidence type="ECO:0000256" key="9">
    <source>
        <dbReference type="ARBA" id="ARBA00022801"/>
    </source>
</evidence>
<proteinExistence type="inferred from homology"/>
<feature type="compositionally biased region" description="Acidic residues" evidence="16">
    <location>
        <begin position="988"/>
        <end position="1002"/>
    </location>
</feature>
<reference evidence="18" key="1">
    <citation type="submission" date="2020-10" db="EMBL/GenBank/DDBJ databases">
        <title>Sequencing the genomes of 1000 actinobacteria strains.</title>
        <authorList>
            <person name="Klenk H.-P."/>
        </authorList>
    </citation>
    <scope>NUCLEOTIDE SEQUENCE</scope>
    <source>
        <strain evidence="18">DSM 46832</strain>
    </source>
</reference>
<keyword evidence="12" id="KW-0694">RNA-binding</keyword>
<feature type="region of interest" description="Disordered" evidence="16">
    <location>
        <begin position="1"/>
        <end position="459"/>
    </location>
</feature>
<name>A0A927ME73_9ACTN</name>
<feature type="compositionally biased region" description="Acidic residues" evidence="16">
    <location>
        <begin position="311"/>
        <end position="337"/>
    </location>
</feature>
<feature type="compositionally biased region" description="Acidic residues" evidence="16">
    <location>
        <begin position="359"/>
        <end position="389"/>
    </location>
</feature>
<feature type="region of interest" description="Disordered" evidence="16">
    <location>
        <begin position="907"/>
        <end position="1023"/>
    </location>
</feature>
<accession>A0A927ME73</accession>
<dbReference type="Proteomes" id="UP000649753">
    <property type="component" value="Unassembled WGS sequence"/>
</dbReference>
<keyword evidence="7" id="KW-0819">tRNA processing</keyword>
<dbReference type="GO" id="GO:0006397">
    <property type="term" value="P:mRNA processing"/>
    <property type="evidence" value="ECO:0007669"/>
    <property type="project" value="UniProtKB-KW"/>
</dbReference>
<dbReference type="Pfam" id="PF10150">
    <property type="entry name" value="RNase_E_G"/>
    <property type="match status" value="1"/>
</dbReference>
<dbReference type="FunFam" id="2.40.50.140:FF:000066">
    <property type="entry name" value="Ribonuclease E"/>
    <property type="match status" value="1"/>
</dbReference>
<dbReference type="GO" id="GO:0046872">
    <property type="term" value="F:metal ion binding"/>
    <property type="evidence" value="ECO:0007669"/>
    <property type="project" value="UniProtKB-KW"/>
</dbReference>